<keyword evidence="1" id="KW-0472">Membrane</keyword>
<keyword evidence="3" id="KW-1185">Reference proteome</keyword>
<evidence type="ECO:0000313" key="2">
    <source>
        <dbReference type="EMBL" id="ARQ99354.1"/>
    </source>
</evidence>
<dbReference type="KEGG" id="cdev:CIGN_1078"/>
<feature type="transmembrane region" description="Helical" evidence="1">
    <location>
        <begin position="25"/>
        <end position="44"/>
    </location>
</feature>
<dbReference type="EMBL" id="CP018788">
    <property type="protein sequence ID" value="ARQ99354.1"/>
    <property type="molecule type" value="Genomic_DNA"/>
</dbReference>
<dbReference type="STRING" id="1660064.CIGN_1078"/>
<protein>
    <submittedName>
        <fullName evidence="2">Uncharacterized protein</fullName>
    </submittedName>
</protein>
<sequence>MRILFLLLMAEFAMANSVDIKEYVAFSVLFFFVMLLIVISRKPVQNRNQKLIRTSDKRLAKLNLRFFHNRLENGDIIERLGLFFRVLHDKAAQNQNIIIFNYPPRQARYFSANFKAITNATHNILCFVNKSIKNSSILFTIKPTKNPDEYQISIKTSAQMNTSEIISALEYKNRNINYKFLSIASSYAEQIGSKIEFSVKSNSSIFSFNATMHQLKEPQISEPNEQKSALVAYESQTGFFALVAGLSIFGIYIQPESSWESVKNHITDMLYKPDFLFIQAKIVKKLPYNELNLIKEWQKIKGFKIIIISDNSHFDDVASSFGDTKLYQPYTIDELASVIC</sequence>
<accession>A0A1X9SSV7</accession>
<gene>
    <name evidence="2" type="ORF">CIGN_1078</name>
</gene>
<reference evidence="2 3" key="1">
    <citation type="journal article" date="2017" name="Genome Biol. Evol.">
        <title>Comparative Genomic Analysis Identifies a Campylobacter Clade Deficient in Selenium Metabolism.</title>
        <authorList>
            <person name="Miller W.G."/>
            <person name="Yee E."/>
            <person name="Lopes B.S."/>
            <person name="Chapman M.H."/>
            <person name="Huynh S."/>
            <person name="Bono J.L."/>
            <person name="Parker C.T."/>
            <person name="Strachan N.J.C."/>
            <person name="Forbes K.J."/>
        </authorList>
    </citation>
    <scope>NUCLEOTIDE SEQUENCE [LARGE SCALE GENOMIC DNA]</scope>
    <source>
        <strain evidence="2 3">NCTC 13003</strain>
    </source>
</reference>
<proteinExistence type="predicted"/>
<dbReference type="OrthoDB" id="5363045at2"/>
<keyword evidence="1" id="KW-0812">Transmembrane</keyword>
<dbReference type="AlphaFoldDB" id="A0A1X9SSV7"/>
<organism evidence="2 3">
    <name type="scientific">Campylobacter devanensis</name>
    <dbReference type="NCBI Taxonomy" id="3161138"/>
    <lineage>
        <taxon>Bacteria</taxon>
        <taxon>Pseudomonadati</taxon>
        <taxon>Campylobacterota</taxon>
        <taxon>Epsilonproteobacteria</taxon>
        <taxon>Campylobacterales</taxon>
        <taxon>Campylobacteraceae</taxon>
        <taxon>Campylobacter</taxon>
    </lineage>
</organism>
<evidence type="ECO:0000313" key="3">
    <source>
        <dbReference type="Proteomes" id="UP000194309"/>
    </source>
</evidence>
<evidence type="ECO:0000256" key="1">
    <source>
        <dbReference type="SAM" id="Phobius"/>
    </source>
</evidence>
<keyword evidence="1" id="KW-1133">Transmembrane helix</keyword>
<name>A0A1X9SSV7_9BACT</name>
<dbReference type="Proteomes" id="UP000194309">
    <property type="component" value="Chromosome"/>
</dbReference>